<evidence type="ECO:0000313" key="2">
    <source>
        <dbReference type="Proteomes" id="UP000244093"/>
    </source>
</evidence>
<dbReference type="InterPro" id="IPR001920">
    <property type="entry name" value="Asp/Glu_race"/>
</dbReference>
<proteinExistence type="predicted"/>
<name>A0A2R7Y939_9CREN</name>
<dbReference type="EMBL" id="NBVN01000001">
    <property type="protein sequence ID" value="PUA34006.1"/>
    <property type="molecule type" value="Genomic_DNA"/>
</dbReference>
<dbReference type="Proteomes" id="UP000244093">
    <property type="component" value="Unassembled WGS sequence"/>
</dbReference>
<reference evidence="1 2" key="1">
    <citation type="journal article" date="2018" name="Syst. Appl. Microbiol.">
        <title>A new symbiotic nanoarchaeote (Candidatus Nanoclepta minutus) and its host (Zestosphaera tikiterensis gen. nov., sp. nov.) from a New Zealand hot spring.</title>
        <authorList>
            <person name="St John E."/>
            <person name="Liu Y."/>
            <person name="Podar M."/>
            <person name="Stott M.B."/>
            <person name="Meneghin J."/>
            <person name="Chen Z."/>
            <person name="Lagutin K."/>
            <person name="Mitchell K."/>
            <person name="Reysenbach A.L."/>
        </authorList>
    </citation>
    <scope>NUCLEOTIDE SEQUENCE [LARGE SCALE GENOMIC DNA]</scope>
    <source>
        <strain evidence="1">NZ3</strain>
    </source>
</reference>
<dbReference type="Pfam" id="PF01177">
    <property type="entry name" value="Asp_Glu_race"/>
    <property type="match status" value="1"/>
</dbReference>
<sequence length="228" mass="24657">MKEYFKVGVIRVIFIEDYEKLSLHGRIIERAFPQVKTVNKCIKDQPQGIYDEVTEKEAIPKILSLAEEMVKVDEVDGILISCAGDPGLEEVRRRVNVPVVGAGSATASIALTISDRVGVLGITDKAPKPYLRILGSHMVGYARPYGVKTTLDISKDLNAVISAAEYLKNLGAGVIALACTGYSTLGLAPVIQERVGIPVVDPLLASASVMYFELIRTHTFKDILGGSL</sequence>
<comment type="caution">
    <text evidence="1">The sequence shown here is derived from an EMBL/GenBank/DDBJ whole genome shotgun (WGS) entry which is preliminary data.</text>
</comment>
<dbReference type="Gene3D" id="3.40.50.1860">
    <property type="match status" value="2"/>
</dbReference>
<dbReference type="InterPro" id="IPR015942">
    <property type="entry name" value="Asp/Glu/hydantoin_racemase"/>
</dbReference>
<protein>
    <recommendedName>
        <fullName evidence="3">Hydantoin racemase</fullName>
    </recommendedName>
</protein>
<evidence type="ECO:0008006" key="3">
    <source>
        <dbReference type="Google" id="ProtNLM"/>
    </source>
</evidence>
<gene>
    <name evidence="1" type="ORF">B7O98_00915</name>
</gene>
<organism evidence="1 2">
    <name type="scientific">Zestosphaera tikiterensis</name>
    <dbReference type="NCBI Taxonomy" id="1973259"/>
    <lineage>
        <taxon>Archaea</taxon>
        <taxon>Thermoproteota</taxon>
        <taxon>Thermoprotei</taxon>
        <taxon>Desulfurococcales</taxon>
        <taxon>Desulfurococcaceae</taxon>
        <taxon>Zestosphaera</taxon>
    </lineage>
</organism>
<dbReference type="GO" id="GO:0047661">
    <property type="term" value="F:amino-acid racemase activity"/>
    <property type="evidence" value="ECO:0007669"/>
    <property type="project" value="InterPro"/>
</dbReference>
<dbReference type="AlphaFoldDB" id="A0A2R7Y939"/>
<evidence type="ECO:0000313" key="1">
    <source>
        <dbReference type="EMBL" id="PUA34006.1"/>
    </source>
</evidence>
<accession>A0A2R7Y939</accession>